<gene>
    <name evidence="2" type="ORF">ACFQRB_10135</name>
</gene>
<evidence type="ECO:0000256" key="1">
    <source>
        <dbReference type="SAM" id="Phobius"/>
    </source>
</evidence>
<reference evidence="2 3" key="1">
    <citation type="journal article" date="2019" name="Int. J. Syst. Evol. Microbiol.">
        <title>The Global Catalogue of Microorganisms (GCM) 10K type strain sequencing project: providing services to taxonomists for standard genome sequencing and annotation.</title>
        <authorList>
            <consortium name="The Broad Institute Genomics Platform"/>
            <consortium name="The Broad Institute Genome Sequencing Center for Infectious Disease"/>
            <person name="Wu L."/>
            <person name="Ma J."/>
        </authorList>
    </citation>
    <scope>NUCLEOTIDE SEQUENCE [LARGE SCALE GENOMIC DNA]</scope>
    <source>
        <strain evidence="2 3">DT92</strain>
    </source>
</reference>
<protein>
    <submittedName>
        <fullName evidence="2">Uncharacterized protein</fullName>
    </submittedName>
</protein>
<sequence>MDRDRLAGVALGAAMIAIGSAPAVAAAVGSAPPEAGGPVRSLPAPVAVVVILCGLVLAVGGAFVTRYGRSRTATTGLY</sequence>
<dbReference type="AlphaFoldDB" id="A0ABD5XNK1"/>
<accession>A0ABD5XNK1</accession>
<keyword evidence="3" id="KW-1185">Reference proteome</keyword>
<organism evidence="2 3">
    <name type="scientific">Halobaculum litoreum</name>
    <dbReference type="NCBI Taxonomy" id="3031998"/>
    <lineage>
        <taxon>Archaea</taxon>
        <taxon>Methanobacteriati</taxon>
        <taxon>Methanobacteriota</taxon>
        <taxon>Stenosarchaea group</taxon>
        <taxon>Halobacteria</taxon>
        <taxon>Halobacteriales</taxon>
        <taxon>Haloferacaceae</taxon>
        <taxon>Halobaculum</taxon>
    </lineage>
</organism>
<feature type="transmembrane region" description="Helical" evidence="1">
    <location>
        <begin position="42"/>
        <end position="64"/>
    </location>
</feature>
<dbReference type="EMBL" id="JBHSZG010000001">
    <property type="protein sequence ID" value="MFC7136755.1"/>
    <property type="molecule type" value="Genomic_DNA"/>
</dbReference>
<keyword evidence="1" id="KW-0472">Membrane</keyword>
<comment type="caution">
    <text evidence="2">The sequence shown here is derived from an EMBL/GenBank/DDBJ whole genome shotgun (WGS) entry which is preliminary data.</text>
</comment>
<evidence type="ECO:0000313" key="2">
    <source>
        <dbReference type="EMBL" id="MFC7136755.1"/>
    </source>
</evidence>
<dbReference type="Proteomes" id="UP001596368">
    <property type="component" value="Unassembled WGS sequence"/>
</dbReference>
<keyword evidence="1" id="KW-0812">Transmembrane</keyword>
<proteinExistence type="predicted"/>
<keyword evidence="1" id="KW-1133">Transmembrane helix</keyword>
<name>A0ABD5XNK1_9EURY</name>
<evidence type="ECO:0000313" key="3">
    <source>
        <dbReference type="Proteomes" id="UP001596368"/>
    </source>
</evidence>